<dbReference type="RefSeq" id="WP_134337471.1">
    <property type="nucleotide sequence ID" value="NZ_BMCZ01000006.1"/>
</dbReference>
<dbReference type="EMBL" id="JACIEG010000006">
    <property type="protein sequence ID" value="MBB3970481.1"/>
    <property type="molecule type" value="Genomic_DNA"/>
</dbReference>
<evidence type="ECO:0000313" key="3">
    <source>
        <dbReference type="Proteomes" id="UP000297248"/>
    </source>
</evidence>
<sequence length="66" mass="7485">MLTLEIQVPDNKTNQVKQFLKELQIPVKVKKQKNIPNADTLKAMNELKAGNGEKFGTVEELFDSIK</sequence>
<dbReference type="OrthoDB" id="965614at2"/>
<dbReference type="EMBL" id="SNQG01000006">
    <property type="protein sequence ID" value="TEW64497.1"/>
    <property type="molecule type" value="Genomic_DNA"/>
</dbReference>
<keyword evidence="4" id="KW-1185">Reference proteome</keyword>
<evidence type="ECO:0000313" key="1">
    <source>
        <dbReference type="EMBL" id="MBB3970481.1"/>
    </source>
</evidence>
<name>A0A4Y8A9A6_9SPHI</name>
<gene>
    <name evidence="2" type="ORF">E2R65_15855</name>
    <name evidence="1" type="ORF">GGR35_003104</name>
</gene>
<protein>
    <recommendedName>
        <fullName evidence="5">Type II toxin-antitoxin system antitoxin, RelB/DinJ family</fullName>
    </recommendedName>
</protein>
<comment type="caution">
    <text evidence="2">The sequence shown here is derived from an EMBL/GenBank/DDBJ whole genome shotgun (WGS) entry which is preliminary data.</text>
</comment>
<reference evidence="2" key="2">
    <citation type="submission" date="2019-03" db="EMBL/GenBank/DDBJ databases">
        <authorList>
            <person name="Yan Y.-Q."/>
            <person name="Du Z.-J."/>
        </authorList>
    </citation>
    <scope>NUCLEOTIDE SEQUENCE</scope>
    <source>
        <strain evidence="2">PP-F2FG21</strain>
    </source>
</reference>
<proteinExistence type="predicted"/>
<evidence type="ECO:0000313" key="2">
    <source>
        <dbReference type="EMBL" id="TEW64497.1"/>
    </source>
</evidence>
<evidence type="ECO:0008006" key="5">
    <source>
        <dbReference type="Google" id="ProtNLM"/>
    </source>
</evidence>
<dbReference type="Proteomes" id="UP000297248">
    <property type="component" value="Unassembled WGS sequence"/>
</dbReference>
<dbReference type="Proteomes" id="UP000583101">
    <property type="component" value="Unassembled WGS sequence"/>
</dbReference>
<reference evidence="1 4" key="3">
    <citation type="submission" date="2020-08" db="EMBL/GenBank/DDBJ databases">
        <title>Genomic Encyclopedia of Type Strains, Phase IV (KMG-IV): sequencing the most valuable type-strain genomes for metagenomic binning, comparative biology and taxonomic classification.</title>
        <authorList>
            <person name="Goeker M."/>
        </authorList>
    </citation>
    <scope>NUCLEOTIDE SEQUENCE [LARGE SCALE GENOMIC DNA]</scope>
    <source>
        <strain evidence="1 4">DSM 100995</strain>
    </source>
</reference>
<dbReference type="AlphaFoldDB" id="A0A4Y8A9A6"/>
<reference evidence="2 3" key="1">
    <citation type="journal article" date="2016" name="Int. J. Syst. Evol. Microbiol.">
        <title>Proposal of Mucilaginibacter phyllosphaerae sp. nov. isolated from the phyllosphere of Galium album.</title>
        <authorList>
            <person name="Aydogan E.L."/>
            <person name="Busse H.J."/>
            <person name="Moser G."/>
            <person name="Muller C."/>
            <person name="Kampfer P."/>
            <person name="Glaeser S.P."/>
        </authorList>
    </citation>
    <scope>NUCLEOTIDE SEQUENCE [LARGE SCALE GENOMIC DNA]</scope>
    <source>
        <strain evidence="2 3">PP-F2FG21</strain>
    </source>
</reference>
<evidence type="ECO:0000313" key="4">
    <source>
        <dbReference type="Proteomes" id="UP000583101"/>
    </source>
</evidence>
<organism evidence="2 3">
    <name type="scientific">Mucilaginibacter phyllosphaerae</name>
    <dbReference type="NCBI Taxonomy" id="1812349"/>
    <lineage>
        <taxon>Bacteria</taxon>
        <taxon>Pseudomonadati</taxon>
        <taxon>Bacteroidota</taxon>
        <taxon>Sphingobacteriia</taxon>
        <taxon>Sphingobacteriales</taxon>
        <taxon>Sphingobacteriaceae</taxon>
        <taxon>Mucilaginibacter</taxon>
    </lineage>
</organism>
<accession>A0A4Y8A9A6</accession>